<proteinExistence type="predicted"/>
<sequence length="116" mass="12077">MAGTDMRFNAFLTTISLPEGEGSQTFISYSIARPSGLAEPNSGEFGYRCFPNSGEFGYGECKNGRGLGLGRCLDGSVNSPQAGSLGYGGAYSSSLRSTYSGNGTLADLCLGVSMDW</sequence>
<evidence type="ECO:0000313" key="2">
    <source>
        <dbReference type="Proteomes" id="UP000325286"/>
    </source>
</evidence>
<reference evidence="1 2" key="1">
    <citation type="submission" date="2019-08" db="EMBL/GenBank/DDBJ databases">
        <title>Deep-cultivation of Planctomycetes and their phenomic and genomic characterization uncovers novel biology.</title>
        <authorList>
            <person name="Wiegand S."/>
            <person name="Jogler M."/>
            <person name="Boedeker C."/>
            <person name="Pinto D."/>
            <person name="Vollmers J."/>
            <person name="Rivas-Marin E."/>
            <person name="Kohn T."/>
            <person name="Peeters S.H."/>
            <person name="Heuer A."/>
            <person name="Rast P."/>
            <person name="Oberbeckmann S."/>
            <person name="Bunk B."/>
            <person name="Jeske O."/>
            <person name="Meyerdierks A."/>
            <person name="Storesund J.E."/>
            <person name="Kallscheuer N."/>
            <person name="Luecker S."/>
            <person name="Lage O.M."/>
            <person name="Pohl T."/>
            <person name="Merkel B.J."/>
            <person name="Hornburger P."/>
            <person name="Mueller R.-W."/>
            <person name="Bruemmer F."/>
            <person name="Labrenz M."/>
            <person name="Spormann A.M."/>
            <person name="Op den Camp H."/>
            <person name="Overmann J."/>
            <person name="Amann R."/>
            <person name="Jetten M.S.M."/>
            <person name="Mascher T."/>
            <person name="Medema M.H."/>
            <person name="Devos D.P."/>
            <person name="Kaster A.-K."/>
            <person name="Ovreas L."/>
            <person name="Rohde M."/>
            <person name="Galperin M.Y."/>
            <person name="Jogler C."/>
        </authorList>
    </citation>
    <scope>NUCLEOTIDE SEQUENCE [LARGE SCALE GENOMIC DNA]</scope>
    <source>
        <strain evidence="1 2">UC8</strain>
    </source>
</reference>
<dbReference type="EMBL" id="CP042914">
    <property type="protein sequence ID" value="QEG39966.1"/>
    <property type="molecule type" value="Genomic_DNA"/>
</dbReference>
<dbReference type="Proteomes" id="UP000325286">
    <property type="component" value="Chromosome"/>
</dbReference>
<dbReference type="KEGG" id="rul:UC8_19690"/>
<protein>
    <submittedName>
        <fullName evidence="1">Uncharacterized protein</fullName>
    </submittedName>
</protein>
<organism evidence="1 2">
    <name type="scientific">Roseimaritima ulvae</name>
    <dbReference type="NCBI Taxonomy" id="980254"/>
    <lineage>
        <taxon>Bacteria</taxon>
        <taxon>Pseudomonadati</taxon>
        <taxon>Planctomycetota</taxon>
        <taxon>Planctomycetia</taxon>
        <taxon>Pirellulales</taxon>
        <taxon>Pirellulaceae</taxon>
        <taxon>Roseimaritima</taxon>
    </lineage>
</organism>
<name>A0A5B9QSF2_9BACT</name>
<accession>A0A5B9QSF2</accession>
<dbReference type="AlphaFoldDB" id="A0A5B9QSF2"/>
<gene>
    <name evidence="1" type="ORF">UC8_19690</name>
</gene>
<keyword evidence="2" id="KW-1185">Reference proteome</keyword>
<evidence type="ECO:0000313" key="1">
    <source>
        <dbReference type="EMBL" id="QEG39966.1"/>
    </source>
</evidence>